<dbReference type="PANTHER" id="PTHR43522">
    <property type="entry name" value="TRANSKETOLASE"/>
    <property type="match status" value="1"/>
</dbReference>
<feature type="binding site" evidence="18">
    <location>
        <position position="187"/>
    </location>
    <ligand>
        <name>Mg(2+)</name>
        <dbReference type="ChEBI" id="CHEBI:18420"/>
    </ligand>
</feature>
<reference evidence="23" key="1">
    <citation type="submission" date="2020-08" db="EMBL/GenBank/DDBJ databases">
        <title>Genome public.</title>
        <authorList>
            <person name="Liu C."/>
            <person name="Sun Q."/>
        </authorList>
    </citation>
    <scope>NUCLEOTIDE SEQUENCE</scope>
    <source>
        <strain evidence="23">BX21</strain>
    </source>
</reference>
<dbReference type="GO" id="GO:0004802">
    <property type="term" value="F:transketolase activity"/>
    <property type="evidence" value="ECO:0007669"/>
    <property type="project" value="UniProtKB-UniRule"/>
</dbReference>
<feature type="binding site" evidence="17">
    <location>
        <begin position="114"/>
        <end position="116"/>
    </location>
    <ligand>
        <name>thiamine diphosphate</name>
        <dbReference type="ChEBI" id="CHEBI:58937"/>
    </ligand>
</feature>
<evidence type="ECO:0000256" key="8">
    <source>
        <dbReference type="ARBA" id="ARBA00022679"/>
    </source>
</evidence>
<dbReference type="PROSITE" id="PS00802">
    <property type="entry name" value="TRANSKETOLASE_2"/>
    <property type="match status" value="1"/>
</dbReference>
<dbReference type="InterPro" id="IPR005478">
    <property type="entry name" value="Transketolase_bac-like"/>
</dbReference>
<dbReference type="InterPro" id="IPR005474">
    <property type="entry name" value="Transketolase_N"/>
</dbReference>
<feature type="site" description="Important for catalytic activity" evidence="19">
    <location>
        <position position="26"/>
    </location>
</feature>
<dbReference type="InterPro" id="IPR020826">
    <property type="entry name" value="Transketolase_BS"/>
</dbReference>
<evidence type="ECO:0000256" key="18">
    <source>
        <dbReference type="PIRSR" id="PIRSR605478-4"/>
    </source>
</evidence>
<comment type="caution">
    <text evidence="23">The sequence shown here is derived from an EMBL/GenBank/DDBJ whole genome shotgun (WGS) entry which is preliminary data.</text>
</comment>
<comment type="function">
    <text evidence="4 20">Catalyzes the transfer of a two-carbon ketol group from a ketose donor to an aldose acceptor, via a covalent intermediate with the cofactor thiamine pyrophosphate.</text>
</comment>
<dbReference type="SMART" id="SM00861">
    <property type="entry name" value="Transket_pyr"/>
    <property type="match status" value="1"/>
</dbReference>
<keyword evidence="11 18" id="KW-0460">Magnesium</keyword>
<feature type="coiled-coil region" evidence="21">
    <location>
        <begin position="298"/>
        <end position="325"/>
    </location>
</feature>
<feature type="binding site" evidence="16">
    <location>
        <position position="26"/>
    </location>
    <ligand>
        <name>substrate</name>
    </ligand>
</feature>
<feature type="site" description="Important for catalytic activity" evidence="19">
    <location>
        <position position="260"/>
    </location>
</feature>
<dbReference type="InterPro" id="IPR049557">
    <property type="entry name" value="Transketolase_CS"/>
</dbReference>
<dbReference type="RefSeq" id="WP_262428396.1">
    <property type="nucleotide sequence ID" value="NZ_JACRTG010000004.1"/>
</dbReference>
<feature type="binding site" evidence="16">
    <location>
        <position position="354"/>
    </location>
    <ligand>
        <name>substrate</name>
    </ligand>
</feature>
<evidence type="ECO:0000256" key="14">
    <source>
        <dbReference type="NCBIfam" id="TIGR00232"/>
    </source>
</evidence>
<keyword evidence="24" id="KW-1185">Reference proteome</keyword>
<dbReference type="GO" id="GO:0005829">
    <property type="term" value="C:cytosol"/>
    <property type="evidence" value="ECO:0007669"/>
    <property type="project" value="TreeGrafter"/>
</dbReference>
<comment type="similarity">
    <text evidence="5 20">Belongs to the transketolase family.</text>
</comment>
<evidence type="ECO:0000256" key="21">
    <source>
        <dbReference type="SAM" id="Coils"/>
    </source>
</evidence>
<comment type="cofactor">
    <cofactor evidence="18">
        <name>Mg(2+)</name>
        <dbReference type="ChEBI" id="CHEBI:18420"/>
    </cofactor>
    <text evidence="18">Binds 1 Mg(2+) ion per subunit. Can also utilize other divalent metal cations, such as Ca(2+), Mn(2+) and Co(2+).</text>
</comment>
<feature type="binding site" evidence="16">
    <location>
        <position position="381"/>
    </location>
    <ligand>
        <name>substrate</name>
    </ligand>
</feature>
<organism evidence="23 24">
    <name type="scientific">Paratissierella segnis</name>
    <dbReference type="NCBI Taxonomy" id="2763679"/>
    <lineage>
        <taxon>Bacteria</taxon>
        <taxon>Bacillati</taxon>
        <taxon>Bacillota</taxon>
        <taxon>Tissierellia</taxon>
        <taxon>Tissierellales</taxon>
        <taxon>Tissierellaceae</taxon>
        <taxon>Paratissierella</taxon>
    </lineage>
</organism>
<feature type="binding site" evidence="18">
    <location>
        <position position="155"/>
    </location>
    <ligand>
        <name>Mg(2+)</name>
        <dbReference type="ChEBI" id="CHEBI:18420"/>
    </ligand>
</feature>
<accession>A0A926ESN2</accession>
<keyword evidence="9 18" id="KW-0479">Metal-binding</keyword>
<dbReference type="PROSITE" id="PS00801">
    <property type="entry name" value="TRANSKETOLASE_1"/>
    <property type="match status" value="1"/>
</dbReference>
<dbReference type="CDD" id="cd02012">
    <property type="entry name" value="TPP_TK"/>
    <property type="match status" value="1"/>
</dbReference>
<keyword evidence="8 20" id="KW-0808">Transferase</keyword>
<evidence type="ECO:0000256" key="13">
    <source>
        <dbReference type="ARBA" id="ARBA00049473"/>
    </source>
</evidence>
<dbReference type="FunFam" id="3.40.50.920:FF:000003">
    <property type="entry name" value="Transketolase"/>
    <property type="match status" value="1"/>
</dbReference>
<evidence type="ECO:0000256" key="5">
    <source>
        <dbReference type="ARBA" id="ARBA00007131"/>
    </source>
</evidence>
<comment type="catalytic activity">
    <reaction evidence="13 20">
        <text>D-sedoheptulose 7-phosphate + D-glyceraldehyde 3-phosphate = aldehydo-D-ribose 5-phosphate + D-xylulose 5-phosphate</text>
        <dbReference type="Rhea" id="RHEA:10508"/>
        <dbReference type="ChEBI" id="CHEBI:57483"/>
        <dbReference type="ChEBI" id="CHEBI:57737"/>
        <dbReference type="ChEBI" id="CHEBI:58273"/>
        <dbReference type="ChEBI" id="CHEBI:59776"/>
        <dbReference type="EC" id="2.2.1.1"/>
    </reaction>
</comment>
<dbReference type="InterPro" id="IPR029061">
    <property type="entry name" value="THDP-binding"/>
</dbReference>
<comment type="subunit">
    <text evidence="6 20">Homodimer.</text>
</comment>
<evidence type="ECO:0000256" key="1">
    <source>
        <dbReference type="ARBA" id="ARBA00001913"/>
    </source>
</evidence>
<dbReference type="GO" id="GO:0006098">
    <property type="term" value="P:pentose-phosphate shunt"/>
    <property type="evidence" value="ECO:0007669"/>
    <property type="project" value="TreeGrafter"/>
</dbReference>
<keyword evidence="10 20" id="KW-0106">Calcium</keyword>
<comment type="cofactor">
    <cofactor evidence="17">
        <name>thiamine diphosphate</name>
        <dbReference type="ChEBI" id="CHEBI:58937"/>
    </cofactor>
    <text evidence="17">Binds 1 thiamine pyrophosphate per subunit. During the reaction, the substrate forms a covalent intermediate with the cofactor.</text>
</comment>
<feature type="binding site" evidence="17">
    <location>
        <position position="185"/>
    </location>
    <ligand>
        <name>thiamine diphosphate</name>
        <dbReference type="ChEBI" id="CHEBI:58937"/>
    </ligand>
</feature>
<feature type="binding site" evidence="17">
    <location>
        <position position="260"/>
    </location>
    <ligand>
        <name>thiamine diphosphate</name>
        <dbReference type="ChEBI" id="CHEBI:58937"/>
    </ligand>
</feature>
<evidence type="ECO:0000256" key="9">
    <source>
        <dbReference type="ARBA" id="ARBA00022723"/>
    </source>
</evidence>
<gene>
    <name evidence="23" type="primary">tkt</name>
    <name evidence="23" type="ORF">H8707_01555</name>
</gene>
<dbReference type="InterPro" id="IPR033247">
    <property type="entry name" value="Transketolase_fam"/>
</dbReference>
<evidence type="ECO:0000313" key="23">
    <source>
        <dbReference type="EMBL" id="MBC8586926.1"/>
    </source>
</evidence>
<evidence type="ECO:0000256" key="6">
    <source>
        <dbReference type="ARBA" id="ARBA00011738"/>
    </source>
</evidence>
<evidence type="ECO:0000256" key="16">
    <source>
        <dbReference type="PIRSR" id="PIRSR605478-2"/>
    </source>
</evidence>
<dbReference type="FunFam" id="3.40.50.970:FF:000045">
    <property type="entry name" value="Transketolase"/>
    <property type="match status" value="1"/>
</dbReference>
<dbReference type="GO" id="GO:0046872">
    <property type="term" value="F:metal ion binding"/>
    <property type="evidence" value="ECO:0007669"/>
    <property type="project" value="UniProtKB-KW"/>
</dbReference>
<comment type="cofactor">
    <cofactor evidence="3">
        <name>Co(2+)</name>
        <dbReference type="ChEBI" id="CHEBI:48828"/>
    </cofactor>
</comment>
<feature type="binding site" evidence="17">
    <location>
        <position position="156"/>
    </location>
    <ligand>
        <name>thiamine diphosphate</name>
        <dbReference type="ChEBI" id="CHEBI:58937"/>
    </ligand>
</feature>
<keyword evidence="21" id="KW-0175">Coiled coil</keyword>
<dbReference type="CDD" id="cd07033">
    <property type="entry name" value="TPP_PYR_DXS_TK_like"/>
    <property type="match status" value="1"/>
</dbReference>
<evidence type="ECO:0000259" key="22">
    <source>
        <dbReference type="SMART" id="SM00861"/>
    </source>
</evidence>
<evidence type="ECO:0000256" key="2">
    <source>
        <dbReference type="ARBA" id="ARBA00001936"/>
    </source>
</evidence>
<dbReference type="Pfam" id="PF00456">
    <property type="entry name" value="Transketolase_N"/>
    <property type="match status" value="1"/>
</dbReference>
<feature type="binding site" evidence="16">
    <location>
        <position position="470"/>
    </location>
    <ligand>
        <name>substrate</name>
    </ligand>
</feature>
<dbReference type="PANTHER" id="PTHR43522:SF2">
    <property type="entry name" value="TRANSKETOLASE 1-RELATED"/>
    <property type="match status" value="1"/>
</dbReference>
<dbReference type="EMBL" id="JACRTG010000004">
    <property type="protein sequence ID" value="MBC8586926.1"/>
    <property type="molecule type" value="Genomic_DNA"/>
</dbReference>
<dbReference type="FunFam" id="3.40.50.970:FF:000004">
    <property type="entry name" value="Transketolase"/>
    <property type="match status" value="1"/>
</dbReference>
<evidence type="ECO:0000256" key="10">
    <source>
        <dbReference type="ARBA" id="ARBA00022837"/>
    </source>
</evidence>
<evidence type="ECO:0000256" key="15">
    <source>
        <dbReference type="PIRSR" id="PIRSR605478-1"/>
    </source>
</evidence>
<evidence type="ECO:0000256" key="19">
    <source>
        <dbReference type="PIRSR" id="PIRSR605478-5"/>
    </source>
</evidence>
<feature type="binding site" evidence="17">
    <location>
        <position position="66"/>
    </location>
    <ligand>
        <name>thiamine diphosphate</name>
        <dbReference type="ChEBI" id="CHEBI:58937"/>
    </ligand>
</feature>
<evidence type="ECO:0000256" key="12">
    <source>
        <dbReference type="ARBA" id="ARBA00023052"/>
    </source>
</evidence>
<evidence type="ECO:0000256" key="3">
    <source>
        <dbReference type="ARBA" id="ARBA00001941"/>
    </source>
</evidence>
<protein>
    <recommendedName>
        <fullName evidence="7 14">Transketolase</fullName>
        <ecNumber evidence="7 14">2.2.1.1</ecNumber>
    </recommendedName>
</protein>
<dbReference type="InterPro" id="IPR005475">
    <property type="entry name" value="Transketolase-like_Pyr-bd"/>
</dbReference>
<feature type="binding site" evidence="18">
    <location>
        <position position="185"/>
    </location>
    <ligand>
        <name>Mg(2+)</name>
        <dbReference type="ChEBI" id="CHEBI:18420"/>
    </ligand>
</feature>
<dbReference type="InterPro" id="IPR009014">
    <property type="entry name" value="Transketo_C/PFOR_II"/>
</dbReference>
<dbReference type="InterPro" id="IPR055152">
    <property type="entry name" value="Transketolase-like_C_2"/>
</dbReference>
<evidence type="ECO:0000256" key="20">
    <source>
        <dbReference type="RuleBase" id="RU004996"/>
    </source>
</evidence>
<feature type="binding site" evidence="16">
    <location>
        <position position="458"/>
    </location>
    <ligand>
        <name>substrate</name>
    </ligand>
</feature>
<sequence length="658" mass="73031">MNIEQLSINTIRILSAEGVEKAKSGHPGLPLGAAPMAYTLWAKNMKHNPNNPKWVNRDRFVLSAGHGSMLLYSLLHLFEYGLSVEDIKSFRQLDSLTPGHPEYGHTKGVDVTTGPLGQGIANAVGMAMAEAHMAEKFNKDNYNIMDHYTYVLSGDGCLMEGISNEASSLAGTLGLGKLIVLYDSNRITIEGSTDLAFTENVPKRYEALGWEVLYVEDGNNISDIEGKINLAKENLNKPSLIVIKTEIGYGSPKQGKSSAHGEPLGKDNIVSLKEFLEWKSQDEFFVPEEVREHMKEVIEKGIKENERWEEMYNEYKNEFPELANEFENWINLDIPMDYLESDEFWTFDKDMSTREASGVLINRLADKVPNLFGGSADLAPSNKTHMNNREDFSRDNLLGSNIHFGVREHAMAAILNGLYLHGGIRPYGSTFFVFSDYMKGAMRLSSLMGLPVTYILTHDSIGVGEDGPTHQPIEQLAVFRAQPNFIVFRPADNRETAAGWYKAMTSKNTPVGLVLSRQVLPAIDGTGKDALKGGYIIRKEKGKLDLILIGTGSELQLAYKAGEALGRKGIGVRVVSMPSWELFEEQTEEYKTTVLPKDITKRISVEAATSFGWHKYIGLEGKAISIDSFGASGPSNKLFEKFNITVDHIVEEALKLLS</sequence>
<dbReference type="AlphaFoldDB" id="A0A926ESN2"/>
<feature type="binding site" evidence="17">
    <location>
        <position position="434"/>
    </location>
    <ligand>
        <name>thiamine diphosphate</name>
        <dbReference type="ChEBI" id="CHEBI:58937"/>
    </ligand>
</feature>
<dbReference type="SUPFAM" id="SSF52922">
    <property type="entry name" value="TK C-terminal domain-like"/>
    <property type="match status" value="1"/>
</dbReference>
<dbReference type="Pfam" id="PF02779">
    <property type="entry name" value="Transket_pyr"/>
    <property type="match status" value="1"/>
</dbReference>
<evidence type="ECO:0000313" key="24">
    <source>
        <dbReference type="Proteomes" id="UP000601171"/>
    </source>
</evidence>
<feature type="binding site" evidence="16">
    <location>
        <position position="517"/>
    </location>
    <ligand>
        <name>substrate</name>
    </ligand>
</feature>
<feature type="binding site" evidence="16">
    <location>
        <position position="466"/>
    </location>
    <ligand>
        <name>substrate</name>
    </ligand>
</feature>
<dbReference type="SUPFAM" id="SSF52518">
    <property type="entry name" value="Thiamin diphosphate-binding fold (THDP-binding)"/>
    <property type="match status" value="2"/>
</dbReference>
<keyword evidence="12 17" id="KW-0786">Thiamine pyrophosphate</keyword>
<proteinExistence type="inferred from homology"/>
<comment type="cofactor">
    <cofactor evidence="1">
        <name>Ca(2+)</name>
        <dbReference type="ChEBI" id="CHEBI:29108"/>
    </cofactor>
</comment>
<dbReference type="Gene3D" id="3.40.50.920">
    <property type="match status" value="1"/>
</dbReference>
<feature type="active site" description="Proton donor" evidence="15">
    <location>
        <position position="408"/>
    </location>
</feature>
<evidence type="ECO:0000256" key="17">
    <source>
        <dbReference type="PIRSR" id="PIRSR605478-3"/>
    </source>
</evidence>
<comment type="cofactor">
    <cofactor evidence="2">
        <name>Mn(2+)</name>
        <dbReference type="ChEBI" id="CHEBI:29035"/>
    </cofactor>
</comment>
<dbReference type="EC" id="2.2.1.1" evidence="7 14"/>
<evidence type="ECO:0000256" key="11">
    <source>
        <dbReference type="ARBA" id="ARBA00022842"/>
    </source>
</evidence>
<evidence type="ECO:0000256" key="7">
    <source>
        <dbReference type="ARBA" id="ARBA00013152"/>
    </source>
</evidence>
<dbReference type="NCBIfam" id="TIGR00232">
    <property type="entry name" value="tktlase_bact"/>
    <property type="match status" value="1"/>
</dbReference>
<comment type="cofactor">
    <cofactor evidence="20">
        <name>Mg(2+)</name>
        <dbReference type="ChEBI" id="CHEBI:18420"/>
    </cofactor>
    <cofactor evidence="20">
        <name>Ca(2+)</name>
        <dbReference type="ChEBI" id="CHEBI:29108"/>
    </cofactor>
    <cofactor evidence="20">
        <name>Mn(2+)</name>
        <dbReference type="ChEBI" id="CHEBI:29035"/>
    </cofactor>
    <cofactor evidence="20">
        <name>Co(2+)</name>
        <dbReference type="ChEBI" id="CHEBI:48828"/>
    </cofactor>
    <text evidence="20">Binds 1 Mg(2+) ion per subunit. Can also utilize other divalent metal cations, such as Ca(2+), Mn(2+) and Co(2+).</text>
</comment>
<feature type="binding site" evidence="16">
    <location>
        <position position="260"/>
    </location>
    <ligand>
        <name>substrate</name>
    </ligand>
</feature>
<dbReference type="Gene3D" id="3.40.50.970">
    <property type="match status" value="2"/>
</dbReference>
<dbReference type="Pfam" id="PF22613">
    <property type="entry name" value="Transketolase_C_1"/>
    <property type="match status" value="1"/>
</dbReference>
<dbReference type="Proteomes" id="UP000601171">
    <property type="component" value="Unassembled WGS sequence"/>
</dbReference>
<feature type="domain" description="Transketolase-like pyrimidine-binding" evidence="22">
    <location>
        <begin position="351"/>
        <end position="522"/>
    </location>
</feature>
<name>A0A926ESN2_9FIRM</name>
<evidence type="ECO:0000256" key="4">
    <source>
        <dbReference type="ARBA" id="ARBA00002931"/>
    </source>
</evidence>